<dbReference type="GO" id="GO:0006629">
    <property type="term" value="P:lipid metabolic process"/>
    <property type="evidence" value="ECO:0007669"/>
    <property type="project" value="TreeGrafter"/>
</dbReference>
<evidence type="ECO:0000256" key="1">
    <source>
        <dbReference type="PIRSR" id="PIRSR637460-1"/>
    </source>
</evidence>
<feature type="signal peptide" evidence="3">
    <location>
        <begin position="1"/>
        <end position="27"/>
    </location>
</feature>
<feature type="disulfide bond" evidence="2">
    <location>
        <begin position="297"/>
        <end position="346"/>
    </location>
</feature>
<keyword evidence="3" id="KW-0732">Signal</keyword>
<evidence type="ECO:0000313" key="6">
    <source>
        <dbReference type="Proteomes" id="UP000540656"/>
    </source>
</evidence>
<proteinExistence type="predicted"/>
<reference evidence="5 6" key="1">
    <citation type="submission" date="2020-07" db="EMBL/GenBank/DDBJ databases">
        <title>Sequencing the genomes of 1000 actinobacteria strains.</title>
        <authorList>
            <person name="Klenk H.-P."/>
        </authorList>
    </citation>
    <scope>NUCLEOTIDE SEQUENCE [LARGE SCALE GENOMIC DNA]</scope>
    <source>
        <strain evidence="5 6">DSM 23819</strain>
    </source>
</reference>
<evidence type="ECO:0000256" key="2">
    <source>
        <dbReference type="PIRSR" id="PIRSR637460-2"/>
    </source>
</evidence>
<feature type="disulfide bond" evidence="2">
    <location>
        <begin position="136"/>
        <end position="161"/>
    </location>
</feature>
<evidence type="ECO:0000313" key="5">
    <source>
        <dbReference type="EMBL" id="NYG60412.1"/>
    </source>
</evidence>
<name>A0A7Y9S153_9ACTN</name>
<dbReference type="EMBL" id="JACCAA010000001">
    <property type="protein sequence ID" value="NYG60412.1"/>
    <property type="molecule type" value="Genomic_DNA"/>
</dbReference>
<keyword evidence="6" id="KW-1185">Reference proteome</keyword>
<dbReference type="Pfam" id="PF13472">
    <property type="entry name" value="Lipase_GDSL_2"/>
    <property type="match status" value="1"/>
</dbReference>
<dbReference type="AlphaFoldDB" id="A0A7Y9S153"/>
<dbReference type="PANTHER" id="PTHR37981">
    <property type="entry name" value="LIPASE 2"/>
    <property type="match status" value="1"/>
</dbReference>
<dbReference type="PANTHER" id="PTHR37981:SF1">
    <property type="entry name" value="SGNH HYDROLASE-TYPE ESTERASE DOMAIN-CONTAINING PROTEIN"/>
    <property type="match status" value="1"/>
</dbReference>
<evidence type="ECO:0000256" key="3">
    <source>
        <dbReference type="SAM" id="SignalP"/>
    </source>
</evidence>
<dbReference type="SUPFAM" id="SSF52266">
    <property type="entry name" value="SGNH hydrolase"/>
    <property type="match status" value="1"/>
</dbReference>
<dbReference type="RefSeq" id="WP_179503346.1">
    <property type="nucleotide sequence ID" value="NZ_JACCAA010000001.1"/>
</dbReference>
<accession>A0A7Y9S153</accession>
<dbReference type="Gene3D" id="3.40.50.1110">
    <property type="entry name" value="SGNH hydrolase"/>
    <property type="match status" value="1"/>
</dbReference>
<comment type="caution">
    <text evidence="5">The sequence shown here is derived from an EMBL/GenBank/DDBJ whole genome shotgun (WGS) entry which is preliminary data.</text>
</comment>
<feature type="domain" description="SGNH hydrolase-type esterase" evidence="4">
    <location>
        <begin position="110"/>
        <end position="379"/>
    </location>
</feature>
<dbReference type="CDD" id="cd01823">
    <property type="entry name" value="SEST_like"/>
    <property type="match status" value="1"/>
</dbReference>
<feature type="active site" description="Nucleophile" evidence="1">
    <location>
        <position position="113"/>
    </location>
</feature>
<protein>
    <submittedName>
        <fullName evidence="5">Lysophospholipase L1-like esterase</fullName>
    </submittedName>
</protein>
<feature type="disulfide bond" evidence="2">
    <location>
        <begin position="213"/>
        <end position="244"/>
    </location>
</feature>
<keyword evidence="2" id="KW-1015">Disulfide bond</keyword>
<dbReference type="InterPro" id="IPR037460">
    <property type="entry name" value="SEST-like"/>
</dbReference>
<gene>
    <name evidence="5" type="ORF">BJ980_003335</name>
</gene>
<dbReference type="InterPro" id="IPR013830">
    <property type="entry name" value="SGNH_hydro"/>
</dbReference>
<dbReference type="InterPro" id="IPR036514">
    <property type="entry name" value="SGNH_hydro_sf"/>
</dbReference>
<evidence type="ECO:0000259" key="4">
    <source>
        <dbReference type="Pfam" id="PF13472"/>
    </source>
</evidence>
<sequence length="391" mass="40571">MKHTSLRLVSAAAVLPMLLAAGVVSSAADEARRTSNADGSRVSAASQELDAAAAKALAAKAESLSASQSAKAPTSAGVGHPKATGTKATAAAKAKAPAKKPLVYKEYVSLGDSWSADVKLIDAHGLPDARHAPIDCAQSQVNYPKLLAAALKVKIHRDATCGSATTDDFYAPQTAFIGGTNPPQFDRLTKKTDLVTIGIGGNDASVAAAALDCLNVLPVNVPVPLPALDLGLPLVPSALPLGGCKERFTAGGVDQLAVAIKASEPKLIRAIKDVRKRSPKARILMVDYLAAVPPKTCYPFLPMTESDRAYLAKAFRSLNAMVKSAARKGGAEFVDTYTPSLGHDVCAALDKRYVEVVGVSVNDLGIGIPAHPNSAGARAQFRAVLKQVNKR</sequence>
<dbReference type="GO" id="GO:0016788">
    <property type="term" value="F:hydrolase activity, acting on ester bonds"/>
    <property type="evidence" value="ECO:0007669"/>
    <property type="project" value="InterPro"/>
</dbReference>
<organism evidence="5 6">
    <name type="scientific">Nocardioides daedukensis</name>
    <dbReference type="NCBI Taxonomy" id="634462"/>
    <lineage>
        <taxon>Bacteria</taxon>
        <taxon>Bacillati</taxon>
        <taxon>Actinomycetota</taxon>
        <taxon>Actinomycetes</taxon>
        <taxon>Propionibacteriales</taxon>
        <taxon>Nocardioidaceae</taxon>
        <taxon>Nocardioides</taxon>
    </lineage>
</organism>
<feature type="chain" id="PRO_5030933755" evidence="3">
    <location>
        <begin position="28"/>
        <end position="391"/>
    </location>
</feature>
<dbReference type="Proteomes" id="UP000540656">
    <property type="component" value="Unassembled WGS sequence"/>
</dbReference>
<feature type="active site" evidence="1">
    <location>
        <position position="371"/>
    </location>
</feature>